<evidence type="ECO:0000256" key="11">
    <source>
        <dbReference type="ARBA" id="ARBA00022737"/>
    </source>
</evidence>
<organism evidence="23 24">
    <name type="scientific">Nematocida displodere</name>
    <dbReference type="NCBI Taxonomy" id="1805483"/>
    <lineage>
        <taxon>Eukaryota</taxon>
        <taxon>Fungi</taxon>
        <taxon>Fungi incertae sedis</taxon>
        <taxon>Microsporidia</taxon>
        <taxon>Nematocida</taxon>
    </lineage>
</organism>
<evidence type="ECO:0000256" key="17">
    <source>
        <dbReference type="ARBA" id="ARBA00023163"/>
    </source>
</evidence>
<evidence type="ECO:0000256" key="16">
    <source>
        <dbReference type="ARBA" id="ARBA00023015"/>
    </source>
</evidence>
<keyword evidence="18" id="KW-0539">Nucleus</keyword>
<evidence type="ECO:0000256" key="4">
    <source>
        <dbReference type="ARBA" id="ARBA00004496"/>
    </source>
</evidence>
<dbReference type="InterPro" id="IPR001611">
    <property type="entry name" value="Leu-rich_rpt"/>
</dbReference>
<keyword evidence="11" id="KW-0677">Repeat</keyword>
<evidence type="ECO:0000256" key="3">
    <source>
        <dbReference type="ARBA" id="ARBA00004123"/>
    </source>
</evidence>
<evidence type="ECO:0000256" key="8">
    <source>
        <dbReference type="ARBA" id="ARBA00022614"/>
    </source>
</evidence>
<keyword evidence="17" id="KW-0804">Transcription</keyword>
<keyword evidence="12" id="KW-0378">Hydrolase</keyword>
<keyword evidence="15" id="KW-0694">RNA-binding</keyword>
<dbReference type="STRING" id="1805483.A0A177EIH0"/>
<dbReference type="OrthoDB" id="428734at2759"/>
<comment type="caution">
    <text evidence="23">The sequence shown here is derived from an EMBL/GenBank/DDBJ whole genome shotgun (WGS) entry which is preliminary data.</text>
</comment>
<dbReference type="InterPro" id="IPR050410">
    <property type="entry name" value="CCR4/nocturin_mRNA_transcr"/>
</dbReference>
<evidence type="ECO:0000256" key="10">
    <source>
        <dbReference type="ARBA" id="ARBA00022723"/>
    </source>
</evidence>
<dbReference type="RefSeq" id="XP_067545356.1">
    <property type="nucleotide sequence ID" value="XM_067687648.1"/>
</dbReference>
<dbReference type="GO" id="GO:0005634">
    <property type="term" value="C:nucleus"/>
    <property type="evidence" value="ECO:0007669"/>
    <property type="project" value="UniProtKB-SubCell"/>
</dbReference>
<dbReference type="AlphaFoldDB" id="A0A177EIH0"/>
<dbReference type="SUPFAM" id="SSF52075">
    <property type="entry name" value="Outer arm dynein light chain 1"/>
    <property type="match status" value="1"/>
</dbReference>
<dbReference type="Gene3D" id="3.60.10.10">
    <property type="entry name" value="Endonuclease/exonuclease/phosphatase"/>
    <property type="match status" value="1"/>
</dbReference>
<dbReference type="Pfam" id="PF03372">
    <property type="entry name" value="Exo_endo_phos"/>
    <property type="match status" value="1"/>
</dbReference>
<evidence type="ECO:0000256" key="13">
    <source>
        <dbReference type="ARBA" id="ARBA00022839"/>
    </source>
</evidence>
<evidence type="ECO:0000256" key="9">
    <source>
        <dbReference type="ARBA" id="ARBA00022722"/>
    </source>
</evidence>
<reference evidence="23 24" key="1">
    <citation type="submission" date="2016-02" db="EMBL/GenBank/DDBJ databases">
        <title>Discovery of a natural microsporidian pathogen with a broad tissue tropism in Caenorhabditis elegans.</title>
        <authorList>
            <person name="Luallen R.J."/>
            <person name="Reinke A.W."/>
            <person name="Tong L."/>
            <person name="Botts M.R."/>
            <person name="Felix M.-A."/>
            <person name="Troemel E.R."/>
        </authorList>
    </citation>
    <scope>NUCLEOTIDE SEQUENCE [LARGE SCALE GENOMIC DNA]</scope>
    <source>
        <strain evidence="23 24">JUm2807</strain>
    </source>
</reference>
<dbReference type="InterPro" id="IPR032675">
    <property type="entry name" value="LRR_dom_sf"/>
</dbReference>
<dbReference type="GeneID" id="93646580"/>
<evidence type="ECO:0000256" key="19">
    <source>
        <dbReference type="ARBA" id="ARBA00030493"/>
    </source>
</evidence>
<dbReference type="GO" id="GO:0004535">
    <property type="term" value="F:poly(A)-specific ribonuclease activity"/>
    <property type="evidence" value="ECO:0007669"/>
    <property type="project" value="UniProtKB-EC"/>
</dbReference>
<evidence type="ECO:0000256" key="18">
    <source>
        <dbReference type="ARBA" id="ARBA00023242"/>
    </source>
</evidence>
<comment type="cofactor">
    <cofactor evidence="2">
        <name>Mg(2+)</name>
        <dbReference type="ChEBI" id="CHEBI:18420"/>
    </cofactor>
</comment>
<dbReference type="InterPro" id="IPR036691">
    <property type="entry name" value="Endo/exonu/phosph_ase_sf"/>
</dbReference>
<evidence type="ECO:0000256" key="14">
    <source>
        <dbReference type="ARBA" id="ARBA00022842"/>
    </source>
</evidence>
<comment type="catalytic activity">
    <reaction evidence="1">
        <text>Exonucleolytic cleavage of poly(A) to 5'-AMP.</text>
        <dbReference type="EC" id="3.1.13.4"/>
    </reaction>
</comment>
<dbReference type="PANTHER" id="PTHR12121">
    <property type="entry name" value="CARBON CATABOLITE REPRESSOR PROTEIN 4"/>
    <property type="match status" value="1"/>
</dbReference>
<keyword evidence="8" id="KW-0433">Leucine-rich repeat</keyword>
<sequence length="516" mass="57682">MDEESFGGRRLSSGGNARSVSRLPYRAYGRRGVPERNDDEISGLDFSMQGLKLIAPRITSWVGLTTLNLSCNAITEIPAEIARLTSLAVLDLSHNKITRVPKELGRLYNLKDLRLGSNLISSVPAEFGMLFQVEKLDLDGNPLVGQIQAVYSTSGGLGVIRYCRDNVALNVPYWEREWVFNDAEENSTAALNDTITVATYNILCPTYTGGQAFAYVPAWALQWDARKTTILQEATSYGADILCIQEMDTASYLDFFKDQFKARGDYEAVFYQKTRAKTMSEFEKRTVDGCAIFWKLMTFQLVEQKCIHLSQLFASKMAAENEHIATRVMGRDNIALVVVLERSGGHIVVANAHIHWDPEYPDVKTLQGVMLLKEVDAIMSRYPGAELVICGDFNSLPSSSLYELLSTGQLRPNSKDLLGLPYEPYSSKGYTNSLSLSNSYSFVNMGFTNFTPAFMGVIDYIWHNDKLQPLCSLGAIDDEYVSKIVGLPTHHYPSDHLILVTQFRCKHGTWKGTLNK</sequence>
<feature type="domain" description="Endonuclease/exonuclease/phosphatase" evidence="22">
    <location>
        <begin position="198"/>
        <end position="496"/>
    </location>
</feature>
<name>A0A177EIH0_9MICR</name>
<dbReference type="Proteomes" id="UP000185944">
    <property type="component" value="Unassembled WGS sequence"/>
</dbReference>
<dbReference type="Gene3D" id="3.80.10.10">
    <property type="entry name" value="Ribonuclease Inhibitor"/>
    <property type="match status" value="1"/>
</dbReference>
<dbReference type="GO" id="GO:0003723">
    <property type="term" value="F:RNA binding"/>
    <property type="evidence" value="ECO:0007669"/>
    <property type="project" value="UniProtKB-KW"/>
</dbReference>
<keyword evidence="10" id="KW-0479">Metal-binding</keyword>
<dbReference type="PANTHER" id="PTHR12121:SF100">
    <property type="entry name" value="POLY(A)-SPECIFIC RIBONUCLEASE"/>
    <property type="match status" value="1"/>
</dbReference>
<protein>
    <recommendedName>
        <fullName evidence="6">poly(A)-specific ribonuclease</fullName>
        <ecNumber evidence="6">3.1.13.4</ecNumber>
    </recommendedName>
    <alternativeName>
        <fullName evidence="19">Carbon catabolite repressor protein 4</fullName>
    </alternativeName>
    <alternativeName>
        <fullName evidence="20">Cytoplasmic deadenylase</fullName>
    </alternativeName>
    <alternativeName>
        <fullName evidence="21">Glucose-repressible alcohol dehydrogenase transcriptional effector</fullName>
    </alternativeName>
</protein>
<dbReference type="EC" id="3.1.13.4" evidence="6"/>
<comment type="similarity">
    <text evidence="5">Belongs to the CCR4/nocturin family.</text>
</comment>
<keyword evidence="13" id="KW-0269">Exonuclease</keyword>
<keyword evidence="16" id="KW-0805">Transcription regulation</keyword>
<dbReference type="VEuPathDB" id="MicrosporidiaDB:NEDG_00230"/>
<dbReference type="EMBL" id="LTDL01000014">
    <property type="protein sequence ID" value="OAG31755.1"/>
    <property type="molecule type" value="Genomic_DNA"/>
</dbReference>
<keyword evidence="14" id="KW-0460">Magnesium</keyword>
<evidence type="ECO:0000256" key="6">
    <source>
        <dbReference type="ARBA" id="ARBA00012161"/>
    </source>
</evidence>
<evidence type="ECO:0000256" key="1">
    <source>
        <dbReference type="ARBA" id="ARBA00001663"/>
    </source>
</evidence>
<evidence type="ECO:0000313" key="24">
    <source>
        <dbReference type="Proteomes" id="UP000185944"/>
    </source>
</evidence>
<keyword evidence="24" id="KW-1185">Reference proteome</keyword>
<evidence type="ECO:0000256" key="5">
    <source>
        <dbReference type="ARBA" id="ARBA00010774"/>
    </source>
</evidence>
<evidence type="ECO:0000256" key="7">
    <source>
        <dbReference type="ARBA" id="ARBA00022490"/>
    </source>
</evidence>
<evidence type="ECO:0000259" key="22">
    <source>
        <dbReference type="Pfam" id="PF03372"/>
    </source>
</evidence>
<keyword evidence="7" id="KW-0963">Cytoplasm</keyword>
<dbReference type="Pfam" id="PF13855">
    <property type="entry name" value="LRR_8"/>
    <property type="match status" value="1"/>
</dbReference>
<evidence type="ECO:0000256" key="15">
    <source>
        <dbReference type="ARBA" id="ARBA00022884"/>
    </source>
</evidence>
<evidence type="ECO:0000256" key="2">
    <source>
        <dbReference type="ARBA" id="ARBA00001946"/>
    </source>
</evidence>
<evidence type="ECO:0000313" key="23">
    <source>
        <dbReference type="EMBL" id="OAG31755.1"/>
    </source>
</evidence>
<comment type="subcellular location">
    <subcellularLocation>
        <location evidence="4">Cytoplasm</location>
    </subcellularLocation>
    <subcellularLocation>
        <location evidence="3">Nucleus</location>
    </subcellularLocation>
</comment>
<dbReference type="GO" id="GO:0005737">
    <property type="term" value="C:cytoplasm"/>
    <property type="evidence" value="ECO:0007669"/>
    <property type="project" value="UniProtKB-SubCell"/>
</dbReference>
<evidence type="ECO:0000256" key="20">
    <source>
        <dbReference type="ARBA" id="ARBA00031469"/>
    </source>
</evidence>
<dbReference type="PROSITE" id="PS51450">
    <property type="entry name" value="LRR"/>
    <property type="match status" value="2"/>
</dbReference>
<dbReference type="InterPro" id="IPR005135">
    <property type="entry name" value="Endo/exonuclease/phosphatase"/>
</dbReference>
<evidence type="ECO:0000256" key="12">
    <source>
        <dbReference type="ARBA" id="ARBA00022801"/>
    </source>
</evidence>
<dbReference type="InterPro" id="IPR003591">
    <property type="entry name" value="Leu-rich_rpt_typical-subtyp"/>
</dbReference>
<accession>A0A177EIH0</accession>
<gene>
    <name evidence="23" type="ORF">NEDG_00230</name>
</gene>
<dbReference type="SMART" id="SM00369">
    <property type="entry name" value="LRR_TYP"/>
    <property type="match status" value="3"/>
</dbReference>
<dbReference type="SUPFAM" id="SSF56219">
    <property type="entry name" value="DNase I-like"/>
    <property type="match status" value="1"/>
</dbReference>
<keyword evidence="9" id="KW-0540">Nuclease</keyword>
<evidence type="ECO:0000256" key="21">
    <source>
        <dbReference type="ARBA" id="ARBA00033317"/>
    </source>
</evidence>
<proteinExistence type="inferred from homology"/>
<dbReference type="GO" id="GO:0046872">
    <property type="term" value="F:metal ion binding"/>
    <property type="evidence" value="ECO:0007669"/>
    <property type="project" value="UniProtKB-KW"/>
</dbReference>